<proteinExistence type="predicted"/>
<evidence type="ECO:0000313" key="4">
    <source>
        <dbReference type="Proteomes" id="UP000236333"/>
    </source>
</evidence>
<evidence type="ECO:0000313" key="3">
    <source>
        <dbReference type="EMBL" id="PNH12228.1"/>
    </source>
</evidence>
<gene>
    <name evidence="3" type="ORF">TSOC_000855</name>
</gene>
<accession>A0A2J8AI90</accession>
<dbReference type="Proteomes" id="UP000236333">
    <property type="component" value="Unassembled WGS sequence"/>
</dbReference>
<evidence type="ECO:0000256" key="1">
    <source>
        <dbReference type="SAM" id="Coils"/>
    </source>
</evidence>
<keyword evidence="4" id="KW-1185">Reference proteome</keyword>
<dbReference type="AlphaFoldDB" id="A0A2J8AI90"/>
<protein>
    <submittedName>
        <fullName evidence="3">Uncharacterized protein</fullName>
    </submittedName>
</protein>
<keyword evidence="1" id="KW-0175">Coiled coil</keyword>
<feature type="coiled-coil region" evidence="1">
    <location>
        <begin position="13"/>
        <end position="78"/>
    </location>
</feature>
<reference evidence="3 4" key="1">
    <citation type="journal article" date="2017" name="Mol. Biol. Evol.">
        <title>The 4-celled Tetrabaena socialis nuclear genome reveals the essential components for genetic control of cell number at the origin of multicellularity in the volvocine lineage.</title>
        <authorList>
            <person name="Featherston J."/>
            <person name="Arakaki Y."/>
            <person name="Hanschen E.R."/>
            <person name="Ferris P.J."/>
            <person name="Michod R.E."/>
            <person name="Olson B.J.S.C."/>
            <person name="Nozaki H."/>
            <person name="Durand P.M."/>
        </authorList>
    </citation>
    <scope>NUCLEOTIDE SEQUENCE [LARGE SCALE GENOMIC DNA]</scope>
    <source>
        <strain evidence="3 4">NIES-571</strain>
    </source>
</reference>
<feature type="region of interest" description="Disordered" evidence="2">
    <location>
        <begin position="385"/>
        <end position="411"/>
    </location>
</feature>
<comment type="caution">
    <text evidence="3">The sequence shown here is derived from an EMBL/GenBank/DDBJ whole genome shotgun (WGS) entry which is preliminary data.</text>
</comment>
<sequence>MQAQERDDADPLAAALEAAAAGARASANALEAERAARQGAEARLREAKVAAERKGAMLKEMKRRVDDLEAAVQQHASALGADAAAESRARTLAASVVRKDAVIRELRDRLEAAQVAAVAGSTAAEAGSEELEAARRAGVRLRADLAKRDASLRVTVADLEKERRMLAAATKQLCELSKREASARRQAASAISSLRSRAAEVLEALRALCRVLLQAVAAMDGATSRLLLVPGALAATGAAPAPGGSGLTGRAAGGGGGSMTADAISQLTSLSLEDVQHLLGSETRPYGDGGGGLYGNDGGGGAAALEAARVVGDLLSVVEVALAAAPTGPGVPLQEADQGAEELQADGSLLRDQLLAAVAASGDPAAAAAAVLGVDSWAGRLLDMAGGPEPAGRRGGPGSGGAEGQVLGGDPWDRRALGVLVERVHVEARRAESALAAAVQRGGGR</sequence>
<evidence type="ECO:0000256" key="2">
    <source>
        <dbReference type="SAM" id="MobiDB-lite"/>
    </source>
</evidence>
<dbReference type="OrthoDB" id="549378at2759"/>
<organism evidence="3 4">
    <name type="scientific">Tetrabaena socialis</name>
    <dbReference type="NCBI Taxonomy" id="47790"/>
    <lineage>
        <taxon>Eukaryota</taxon>
        <taxon>Viridiplantae</taxon>
        <taxon>Chlorophyta</taxon>
        <taxon>core chlorophytes</taxon>
        <taxon>Chlorophyceae</taxon>
        <taxon>CS clade</taxon>
        <taxon>Chlamydomonadales</taxon>
        <taxon>Tetrabaenaceae</taxon>
        <taxon>Tetrabaena</taxon>
    </lineage>
</organism>
<feature type="compositionally biased region" description="Gly residues" evidence="2">
    <location>
        <begin position="393"/>
        <end position="407"/>
    </location>
</feature>
<dbReference type="EMBL" id="PGGS01000012">
    <property type="protein sequence ID" value="PNH12228.1"/>
    <property type="molecule type" value="Genomic_DNA"/>
</dbReference>
<name>A0A2J8AI90_9CHLO</name>